<dbReference type="GO" id="GO:0005164">
    <property type="term" value="F:tumor necrosis factor receptor binding"/>
    <property type="evidence" value="ECO:0007669"/>
    <property type="project" value="InterPro"/>
</dbReference>
<dbReference type="InterPro" id="IPR006052">
    <property type="entry name" value="TNF_dom"/>
</dbReference>
<sequence>MGPGLKVNGRRCCEEGPGSHALADMEKAARPRGVAARWLQAACSWSWGACRVGLLALILTFHLYGGLLLLGLILVSVAGILYKFQDALLYFPDQPSSSRLYVPVPAGVPHESVFVRAKDGVRLNLILLRHAGEGPAPDTGPAPGPAPTPTVIYFHGNAGNIGHRVPNALLMLVNLKVNVVLLDYRGYGKSEGEPSEEGLRLDAEAALDYVMTRPDLDKTKVILFGRSLGGAVAVRLASENPHRVAAMVLENTFLSIPHMAATLFTFLPMGHLPLWCYKNKFLSYRHVAQCRVPSLFVSGLSDQLIPPVMMKQLYELSPSRTKRIAIFPDGTHNDTWQCPGYFAALEQFIKDLLSSHAHEEAAEGFSRAGGVTGRTPDAQDREWGSSTVRVFRIRRERETWWGGPAARPPPCVSCEAPMSPEEISEGAPAPSPPAGDHDRARRKRGRQPWALLALTLTAIAASTVSALSFHRVRVLKSELSALRSEILRRREEEHNGAAQQNGGKPEHGQGELPGSSSGPEPHPHEDSSKSQQVLQPCLQMIGDSSRSTTQRDGYTALPWQAGLRRGTALQEDENGILVREGGFYFIYSQVYYTDKIFAMGHIVLQRKQRVVGDELRDVTLFRCIQNMNRNLPYNTCYTGGIVRLEAGDQLELRIPRQSVSVSLDGDSTFFGAVRLAAPTSLALLLSAQRGRALTATSRVKAEVDSVQPSEASKRIAQEVPKSTVATIILKHGAKYTEILEENLLQSALDLRLGRRFTFQHDDPKHTAKRTKEELWVLMNTPEEDQKLFLCGFLTALHIYLTRDLPTGGPQVIEVLGYRVTSLYTWPLPSENILFEASQWRGTVDQLLGVVLVS</sequence>
<evidence type="ECO:0000256" key="2">
    <source>
        <dbReference type="ARBA" id="ARBA00008670"/>
    </source>
</evidence>
<feature type="region of interest" description="Disordered" evidence="5">
    <location>
        <begin position="402"/>
        <end position="444"/>
    </location>
</feature>
<comment type="similarity">
    <text evidence="1">Belongs to the serine esterase family.</text>
</comment>
<comment type="similarity">
    <text evidence="2">Belongs to the tumor necrosis factor family.</text>
</comment>
<evidence type="ECO:0000256" key="1">
    <source>
        <dbReference type="ARBA" id="ARBA00006584"/>
    </source>
</evidence>
<dbReference type="CDD" id="cd00184">
    <property type="entry name" value="TNF"/>
    <property type="match status" value="1"/>
</dbReference>
<organism evidence="8 9">
    <name type="scientific">Synaphobranchus kaupii</name>
    <name type="common">Kaup's arrowtooth eel</name>
    <dbReference type="NCBI Taxonomy" id="118154"/>
    <lineage>
        <taxon>Eukaryota</taxon>
        <taxon>Metazoa</taxon>
        <taxon>Chordata</taxon>
        <taxon>Craniata</taxon>
        <taxon>Vertebrata</taxon>
        <taxon>Euteleostomi</taxon>
        <taxon>Actinopterygii</taxon>
        <taxon>Neopterygii</taxon>
        <taxon>Teleostei</taxon>
        <taxon>Anguilliformes</taxon>
        <taxon>Synaphobranchidae</taxon>
        <taxon>Synaphobranchus</taxon>
    </lineage>
</organism>
<evidence type="ECO:0000256" key="6">
    <source>
        <dbReference type="SAM" id="Phobius"/>
    </source>
</evidence>
<dbReference type="GO" id="GO:0008474">
    <property type="term" value="F:palmitoyl-(protein) hydrolase activity"/>
    <property type="evidence" value="ECO:0007669"/>
    <property type="project" value="TreeGrafter"/>
</dbReference>
<evidence type="ECO:0000256" key="5">
    <source>
        <dbReference type="SAM" id="MobiDB-lite"/>
    </source>
</evidence>
<feature type="region of interest" description="Disordered" evidence="5">
    <location>
        <begin position="363"/>
        <end position="383"/>
    </location>
</feature>
<dbReference type="AlphaFoldDB" id="A0A9Q1F5C7"/>
<feature type="transmembrane region" description="Helical" evidence="6">
    <location>
        <begin position="258"/>
        <end position="277"/>
    </location>
</feature>
<evidence type="ECO:0000313" key="9">
    <source>
        <dbReference type="Proteomes" id="UP001152622"/>
    </source>
</evidence>
<dbReference type="Pfam" id="PF00229">
    <property type="entry name" value="TNF"/>
    <property type="match status" value="1"/>
</dbReference>
<keyword evidence="6" id="KW-1133">Transmembrane helix</keyword>
<dbReference type="InterPro" id="IPR008983">
    <property type="entry name" value="Tumour_necrosis_fac-like_dom"/>
</dbReference>
<dbReference type="PROSITE" id="PS50049">
    <property type="entry name" value="THD_2"/>
    <property type="match status" value="1"/>
</dbReference>
<accession>A0A9Q1F5C7</accession>
<dbReference type="Pfam" id="PF00561">
    <property type="entry name" value="Abhydrolase_1"/>
    <property type="match status" value="1"/>
</dbReference>
<feature type="transmembrane region" description="Helical" evidence="6">
    <location>
        <begin position="54"/>
        <end position="82"/>
    </location>
</feature>
<reference evidence="8" key="1">
    <citation type="journal article" date="2023" name="Science">
        <title>Genome structures resolve the early diversification of teleost fishes.</title>
        <authorList>
            <person name="Parey E."/>
            <person name="Louis A."/>
            <person name="Montfort J."/>
            <person name="Bouchez O."/>
            <person name="Roques C."/>
            <person name="Iampietro C."/>
            <person name="Lluch J."/>
            <person name="Castinel A."/>
            <person name="Donnadieu C."/>
            <person name="Desvignes T."/>
            <person name="Floi Bucao C."/>
            <person name="Jouanno E."/>
            <person name="Wen M."/>
            <person name="Mejri S."/>
            <person name="Dirks R."/>
            <person name="Jansen H."/>
            <person name="Henkel C."/>
            <person name="Chen W.J."/>
            <person name="Zahm M."/>
            <person name="Cabau C."/>
            <person name="Klopp C."/>
            <person name="Thompson A.W."/>
            <person name="Robinson-Rechavi M."/>
            <person name="Braasch I."/>
            <person name="Lecointre G."/>
            <person name="Bobe J."/>
            <person name="Postlethwait J.H."/>
            <person name="Berthelot C."/>
            <person name="Roest Crollius H."/>
            <person name="Guiguen Y."/>
        </authorList>
    </citation>
    <scope>NUCLEOTIDE SEQUENCE</scope>
    <source>
        <strain evidence="8">WJC10195</strain>
    </source>
</reference>
<keyword evidence="6" id="KW-0812">Transmembrane</keyword>
<name>A0A9Q1F5C7_SYNKA</name>
<dbReference type="OrthoDB" id="10249433at2759"/>
<proteinExistence type="inferred from homology"/>
<dbReference type="SMART" id="SM00207">
    <property type="entry name" value="TNF"/>
    <property type="match status" value="1"/>
</dbReference>
<dbReference type="Proteomes" id="UP001152622">
    <property type="component" value="Chromosome 8"/>
</dbReference>
<protein>
    <recommendedName>
        <fullName evidence="3">Protein ABHD13</fullName>
    </recommendedName>
    <alternativeName>
        <fullName evidence="4">Alpha/beta hydrolase domain-containing protein 13</fullName>
    </alternativeName>
</protein>
<dbReference type="SUPFAM" id="SSF53474">
    <property type="entry name" value="alpha/beta-Hydrolases"/>
    <property type="match status" value="1"/>
</dbReference>
<evidence type="ECO:0000259" key="7">
    <source>
        <dbReference type="PROSITE" id="PS50049"/>
    </source>
</evidence>
<dbReference type="GO" id="GO:0016020">
    <property type="term" value="C:membrane"/>
    <property type="evidence" value="ECO:0007669"/>
    <property type="project" value="InterPro"/>
</dbReference>
<dbReference type="SUPFAM" id="SSF49842">
    <property type="entry name" value="TNF-like"/>
    <property type="match status" value="1"/>
</dbReference>
<evidence type="ECO:0000256" key="4">
    <source>
        <dbReference type="ARBA" id="ARBA00042701"/>
    </source>
</evidence>
<comment type="caution">
    <text evidence="8">The sequence shown here is derived from an EMBL/GenBank/DDBJ whole genome shotgun (WGS) entry which is preliminary data.</text>
</comment>
<dbReference type="PANTHER" id="PTHR12277">
    <property type="entry name" value="ALPHA/BETA HYDROLASE DOMAIN-CONTAINING PROTEIN"/>
    <property type="match status" value="1"/>
</dbReference>
<feature type="transmembrane region" description="Helical" evidence="6">
    <location>
        <begin position="449"/>
        <end position="469"/>
    </location>
</feature>
<evidence type="ECO:0000313" key="8">
    <source>
        <dbReference type="EMBL" id="KAJ8351481.1"/>
    </source>
</evidence>
<dbReference type="InterPro" id="IPR000073">
    <property type="entry name" value="AB_hydrolase_1"/>
</dbReference>
<feature type="transmembrane region" description="Helical" evidence="6">
    <location>
        <begin position="221"/>
        <end position="238"/>
    </location>
</feature>
<feature type="compositionally biased region" description="Low complexity" evidence="5">
    <location>
        <begin position="419"/>
        <end position="428"/>
    </location>
</feature>
<dbReference type="PRINTS" id="PR00111">
    <property type="entry name" value="ABHYDROLASE"/>
</dbReference>
<dbReference type="Gene3D" id="3.40.50.1820">
    <property type="entry name" value="alpha/beta hydrolase"/>
    <property type="match status" value="1"/>
</dbReference>
<keyword evidence="6" id="KW-0472">Membrane</keyword>
<dbReference type="EMBL" id="JAINUF010000008">
    <property type="protein sequence ID" value="KAJ8351481.1"/>
    <property type="molecule type" value="Genomic_DNA"/>
</dbReference>
<dbReference type="GO" id="GO:0006955">
    <property type="term" value="P:immune response"/>
    <property type="evidence" value="ECO:0007669"/>
    <property type="project" value="InterPro"/>
</dbReference>
<gene>
    <name evidence="8" type="ORF">SKAU_G00229570</name>
</gene>
<feature type="region of interest" description="Disordered" evidence="5">
    <location>
        <begin position="492"/>
        <end position="533"/>
    </location>
</feature>
<dbReference type="PANTHER" id="PTHR12277:SF81">
    <property type="entry name" value="PROTEIN ABHD13"/>
    <property type="match status" value="1"/>
</dbReference>
<dbReference type="Gene3D" id="2.60.120.40">
    <property type="match status" value="1"/>
</dbReference>
<feature type="domain" description="THD" evidence="7">
    <location>
        <begin position="536"/>
        <end position="675"/>
    </location>
</feature>
<dbReference type="InterPro" id="IPR029058">
    <property type="entry name" value="AB_hydrolase_fold"/>
</dbReference>
<evidence type="ECO:0000256" key="3">
    <source>
        <dbReference type="ARBA" id="ARBA00040125"/>
    </source>
</evidence>
<keyword evidence="9" id="KW-1185">Reference proteome</keyword>